<dbReference type="GO" id="GO:0000976">
    <property type="term" value="F:transcription cis-regulatory region binding"/>
    <property type="evidence" value="ECO:0007669"/>
    <property type="project" value="TreeGrafter"/>
</dbReference>
<organism evidence="6 7">
    <name type="scientific">Pseudomonas putida</name>
    <name type="common">Arthrobacter siderocapsulatus</name>
    <dbReference type="NCBI Taxonomy" id="303"/>
    <lineage>
        <taxon>Bacteria</taxon>
        <taxon>Pseudomonadati</taxon>
        <taxon>Pseudomonadota</taxon>
        <taxon>Gammaproteobacteria</taxon>
        <taxon>Pseudomonadales</taxon>
        <taxon>Pseudomonadaceae</taxon>
        <taxon>Pseudomonas</taxon>
    </lineage>
</organism>
<dbReference type="SUPFAM" id="SSF46689">
    <property type="entry name" value="Homeodomain-like"/>
    <property type="match status" value="1"/>
</dbReference>
<protein>
    <submittedName>
        <fullName evidence="6">TetR family transcriptional regulator</fullName>
    </submittedName>
</protein>
<dbReference type="InterPro" id="IPR025996">
    <property type="entry name" value="MT1864/Rv1816-like_C"/>
</dbReference>
<dbReference type="PANTHER" id="PTHR30055">
    <property type="entry name" value="HTH-TYPE TRANSCRIPTIONAL REGULATOR RUTR"/>
    <property type="match status" value="1"/>
</dbReference>
<evidence type="ECO:0000256" key="2">
    <source>
        <dbReference type="ARBA" id="ARBA00023125"/>
    </source>
</evidence>
<evidence type="ECO:0000256" key="4">
    <source>
        <dbReference type="PROSITE-ProRule" id="PRU00335"/>
    </source>
</evidence>
<dbReference type="GO" id="GO:0003700">
    <property type="term" value="F:DNA-binding transcription factor activity"/>
    <property type="evidence" value="ECO:0007669"/>
    <property type="project" value="TreeGrafter"/>
</dbReference>
<dbReference type="InterPro" id="IPR036271">
    <property type="entry name" value="Tet_transcr_reg_TetR-rel_C_sf"/>
</dbReference>
<reference evidence="6 7" key="1">
    <citation type="submission" date="2016-03" db="EMBL/GenBank/DDBJ databases">
        <title>Draft Genome Assembly of Pseudomonas putida strain CBF10-2.</title>
        <authorList>
            <person name="Iyer R.S."/>
            <person name="Damania A."/>
        </authorList>
    </citation>
    <scope>NUCLEOTIDE SEQUENCE [LARGE SCALE GENOMIC DNA]</scope>
    <source>
        <strain evidence="6 7">CBF10-2</strain>
    </source>
</reference>
<dbReference type="PROSITE" id="PS50977">
    <property type="entry name" value="HTH_TETR_2"/>
    <property type="match status" value="1"/>
</dbReference>
<feature type="domain" description="HTH tetR-type" evidence="5">
    <location>
        <begin position="15"/>
        <end position="75"/>
    </location>
</feature>
<evidence type="ECO:0000256" key="1">
    <source>
        <dbReference type="ARBA" id="ARBA00023015"/>
    </source>
</evidence>
<evidence type="ECO:0000256" key="3">
    <source>
        <dbReference type="ARBA" id="ARBA00023163"/>
    </source>
</evidence>
<dbReference type="RefSeq" id="WP_064301449.1">
    <property type="nucleotide sequence ID" value="NZ_LUCV01000004.1"/>
</dbReference>
<keyword evidence="3" id="KW-0804">Transcription</keyword>
<keyword evidence="2 4" id="KW-0238">DNA-binding</keyword>
<feature type="DNA-binding region" description="H-T-H motif" evidence="4">
    <location>
        <begin position="38"/>
        <end position="57"/>
    </location>
</feature>
<evidence type="ECO:0000313" key="6">
    <source>
        <dbReference type="EMBL" id="OAI94880.1"/>
    </source>
</evidence>
<dbReference type="Pfam" id="PF00440">
    <property type="entry name" value="TetR_N"/>
    <property type="match status" value="1"/>
</dbReference>
<dbReference type="InterPro" id="IPR001647">
    <property type="entry name" value="HTH_TetR"/>
</dbReference>
<dbReference type="Pfam" id="PF13305">
    <property type="entry name" value="TetR_C_33"/>
    <property type="match status" value="1"/>
</dbReference>
<gene>
    <name evidence="6" type="ORF">AYO28_07600</name>
</gene>
<dbReference type="AlphaFoldDB" id="A0A177SX32"/>
<dbReference type="InterPro" id="IPR050109">
    <property type="entry name" value="HTH-type_TetR-like_transc_reg"/>
</dbReference>
<dbReference type="EMBL" id="LUCV01000004">
    <property type="protein sequence ID" value="OAI94880.1"/>
    <property type="molecule type" value="Genomic_DNA"/>
</dbReference>
<evidence type="ECO:0000259" key="5">
    <source>
        <dbReference type="PROSITE" id="PS50977"/>
    </source>
</evidence>
<keyword evidence="1" id="KW-0805">Transcription regulation</keyword>
<dbReference type="Gene3D" id="1.10.357.10">
    <property type="entry name" value="Tetracycline Repressor, domain 2"/>
    <property type="match status" value="1"/>
</dbReference>
<evidence type="ECO:0000313" key="7">
    <source>
        <dbReference type="Proteomes" id="UP000077752"/>
    </source>
</evidence>
<dbReference type="SUPFAM" id="SSF48498">
    <property type="entry name" value="Tetracyclin repressor-like, C-terminal domain"/>
    <property type="match status" value="1"/>
</dbReference>
<dbReference type="InterPro" id="IPR009057">
    <property type="entry name" value="Homeodomain-like_sf"/>
</dbReference>
<sequence length="209" mass="22880">MTKSSQRARDTYHVGNLAPQLLDAARHMLEEVGPTKLSLRAVSERVGVSSTAAYYHYANRAELIGHLAAQGFRELGMALRKGDQGQAGLQKLREASLAYFSFARANPALYQLMFGPELGGDAMPVQYREARDEAFGELKRIIAEILSQDIDSAEVRRAALAGWSYTHGLASLVIHGVLQFPADITDARFVDSTLLGFEHLFRSGDAGRA</sequence>
<dbReference type="PRINTS" id="PR00455">
    <property type="entry name" value="HTHTETR"/>
</dbReference>
<comment type="caution">
    <text evidence="6">The sequence shown here is derived from an EMBL/GenBank/DDBJ whole genome shotgun (WGS) entry which is preliminary data.</text>
</comment>
<dbReference type="Proteomes" id="UP000077752">
    <property type="component" value="Unassembled WGS sequence"/>
</dbReference>
<name>A0A177SX32_PSEPU</name>
<accession>A0A177SX32</accession>
<dbReference type="PANTHER" id="PTHR30055:SF220">
    <property type="entry name" value="TETR-FAMILY REGULATORY PROTEIN"/>
    <property type="match status" value="1"/>
</dbReference>
<proteinExistence type="predicted"/>